<dbReference type="OrthoDB" id="10265862at2759"/>
<dbReference type="PANTHER" id="PTHR43267">
    <property type="entry name" value="TRNA THREONYLCARBAMOYLADENOSINE DEHYDRATASE"/>
    <property type="match status" value="1"/>
</dbReference>
<dbReference type="EMBL" id="NMUH01006562">
    <property type="protein sequence ID" value="MQM15538.1"/>
    <property type="molecule type" value="Genomic_DNA"/>
</dbReference>
<organism evidence="1 2">
    <name type="scientific">Colocasia esculenta</name>
    <name type="common">Wild taro</name>
    <name type="synonym">Arum esculentum</name>
    <dbReference type="NCBI Taxonomy" id="4460"/>
    <lineage>
        <taxon>Eukaryota</taxon>
        <taxon>Viridiplantae</taxon>
        <taxon>Streptophyta</taxon>
        <taxon>Embryophyta</taxon>
        <taxon>Tracheophyta</taxon>
        <taxon>Spermatophyta</taxon>
        <taxon>Magnoliopsida</taxon>
        <taxon>Liliopsida</taxon>
        <taxon>Araceae</taxon>
        <taxon>Aroideae</taxon>
        <taxon>Colocasieae</taxon>
        <taxon>Colocasia</taxon>
    </lineage>
</organism>
<dbReference type="GO" id="GO:0009536">
    <property type="term" value="C:plastid"/>
    <property type="evidence" value="ECO:0007669"/>
    <property type="project" value="TreeGrafter"/>
</dbReference>
<protein>
    <submittedName>
        <fullName evidence="1">Uncharacterized protein</fullName>
    </submittedName>
</protein>
<proteinExistence type="predicted"/>
<dbReference type="AlphaFoldDB" id="A0A843X895"/>
<reference evidence="1" key="1">
    <citation type="submission" date="2017-07" db="EMBL/GenBank/DDBJ databases">
        <title>Taro Niue Genome Assembly and Annotation.</title>
        <authorList>
            <person name="Atibalentja N."/>
            <person name="Keating K."/>
            <person name="Fields C.J."/>
        </authorList>
    </citation>
    <scope>NUCLEOTIDE SEQUENCE</scope>
    <source>
        <strain evidence="1">Niue_2</strain>
        <tissue evidence="1">Leaf</tissue>
    </source>
</reference>
<accession>A0A843X895</accession>
<keyword evidence="2" id="KW-1185">Reference proteome</keyword>
<dbReference type="PANTHER" id="PTHR43267:SF2">
    <property type="entry name" value="TRNA THREONYLCARBAMOYLADENOSINE DEHYDRATASE 1-RELATED"/>
    <property type="match status" value="1"/>
</dbReference>
<gene>
    <name evidence="1" type="ORF">Taro_048483</name>
</gene>
<sequence length="131" mass="15066">MRVGLCPTPNTPTLPGECPGPTVENQWDGGSVGRVDVEEVMYVVKELWHGRSVKDQSTKDVGRKMWRSVNELMLVRWDRRKPATVTNLVLLKFEEVDEHESTSIDIIKERDPEYFEMVTCVLKCAEREFAL</sequence>
<comment type="caution">
    <text evidence="1">The sequence shown here is derived from an EMBL/GenBank/DDBJ whole genome shotgun (WGS) entry which is preliminary data.</text>
</comment>
<dbReference type="GO" id="GO:0061503">
    <property type="term" value="F:tRNA threonylcarbamoyladenosine dehydratase"/>
    <property type="evidence" value="ECO:0007669"/>
    <property type="project" value="TreeGrafter"/>
</dbReference>
<dbReference type="GO" id="GO:0061504">
    <property type="term" value="P:cyclic threonylcarbamoyladenosine biosynthetic process"/>
    <property type="evidence" value="ECO:0007669"/>
    <property type="project" value="TreeGrafter"/>
</dbReference>
<evidence type="ECO:0000313" key="1">
    <source>
        <dbReference type="EMBL" id="MQM15538.1"/>
    </source>
</evidence>
<name>A0A843X895_COLES</name>
<dbReference type="Proteomes" id="UP000652761">
    <property type="component" value="Unassembled WGS sequence"/>
</dbReference>
<dbReference type="InterPro" id="IPR045886">
    <property type="entry name" value="ThiF/MoeB/HesA"/>
</dbReference>
<evidence type="ECO:0000313" key="2">
    <source>
        <dbReference type="Proteomes" id="UP000652761"/>
    </source>
</evidence>